<accession>A0A127PBL6</accession>
<dbReference type="EMBL" id="CP013232">
    <property type="protein sequence ID" value="AMO95127.1"/>
    <property type="molecule type" value="Genomic_DNA"/>
</dbReference>
<dbReference type="InterPro" id="IPR028098">
    <property type="entry name" value="Glyco_trans_4-like_N"/>
</dbReference>
<evidence type="ECO:0000259" key="2">
    <source>
        <dbReference type="Pfam" id="PF13439"/>
    </source>
</evidence>
<feature type="domain" description="Glycosyltransferase subfamily 4-like N-terminal" evidence="2">
    <location>
        <begin position="19"/>
        <end position="171"/>
    </location>
</feature>
<dbReference type="Gene3D" id="3.40.50.2000">
    <property type="entry name" value="Glycogen Phosphorylase B"/>
    <property type="match status" value="2"/>
</dbReference>
<organism evidence="3">
    <name type="scientific">Collimonas fungivorans</name>
    <dbReference type="NCBI Taxonomy" id="158899"/>
    <lineage>
        <taxon>Bacteria</taxon>
        <taxon>Pseudomonadati</taxon>
        <taxon>Pseudomonadota</taxon>
        <taxon>Betaproteobacteria</taxon>
        <taxon>Burkholderiales</taxon>
        <taxon>Oxalobacteraceae</taxon>
        <taxon>Collimonas</taxon>
    </lineage>
</organism>
<dbReference type="RefSeq" id="WP_061540007.1">
    <property type="nucleotide sequence ID" value="NZ_CP013232.1"/>
</dbReference>
<gene>
    <name evidence="3" type="ORF">CFter6_2455</name>
</gene>
<proteinExistence type="predicted"/>
<dbReference type="GO" id="GO:0016757">
    <property type="term" value="F:glycosyltransferase activity"/>
    <property type="evidence" value="ECO:0007669"/>
    <property type="project" value="InterPro"/>
</dbReference>
<keyword evidence="3" id="KW-0808">Transferase</keyword>
<dbReference type="PANTHER" id="PTHR45947:SF3">
    <property type="entry name" value="SULFOQUINOVOSYL TRANSFERASE SQD2"/>
    <property type="match status" value="1"/>
</dbReference>
<dbReference type="PANTHER" id="PTHR45947">
    <property type="entry name" value="SULFOQUINOVOSYL TRANSFERASE SQD2"/>
    <property type="match status" value="1"/>
</dbReference>
<dbReference type="OrthoDB" id="8779556at2"/>
<sequence length="365" mass="40789">METPEPVLHVLNVAETIKGGVATYLETLERLSADFNCRFDYLVPAAQADQLKAERVHHHSHSRGGLGPFKLALAIVRQVRKSHPDMVYAHSTFAGVALCVAKPWLGRKVKTIYCAHGWASFRDRSRSVTLVTRAIEKIMSYIPNAVIDISRYEHVNNRKFGFSRNCILIQNTVLDRILPPAKNGGNQDDGRLHILFVGRLDHQKGYDILVDAIRILQKSRPNYVYHIVGAPVLANLQIEMLEAANVHYYGWIGQAEINAYYDLADVLVMPSRAEGFGLTALEAFRSYVPVVASNRGALPDIVEHAVNGLIFNCTAGDLAEKLENLNRTSLGDYAEAARASYLIRFSPGQFIASYQKLFSRLRQTN</sequence>
<dbReference type="Proteomes" id="UP000072421">
    <property type="component" value="Chromosome"/>
</dbReference>
<name>A0A127PBL6_9BURK</name>
<dbReference type="InterPro" id="IPR050194">
    <property type="entry name" value="Glycosyltransferase_grp1"/>
</dbReference>
<dbReference type="InterPro" id="IPR001296">
    <property type="entry name" value="Glyco_trans_1"/>
</dbReference>
<evidence type="ECO:0000259" key="1">
    <source>
        <dbReference type="Pfam" id="PF00534"/>
    </source>
</evidence>
<dbReference type="Pfam" id="PF13439">
    <property type="entry name" value="Glyco_transf_4"/>
    <property type="match status" value="1"/>
</dbReference>
<protein>
    <submittedName>
        <fullName evidence="3">Glycosyl transferases group 1 family protein</fullName>
    </submittedName>
</protein>
<dbReference type="AlphaFoldDB" id="A0A127PBL6"/>
<feature type="domain" description="Glycosyl transferase family 1" evidence="1">
    <location>
        <begin position="186"/>
        <end position="325"/>
    </location>
</feature>
<dbReference type="CDD" id="cd03801">
    <property type="entry name" value="GT4_PimA-like"/>
    <property type="match status" value="1"/>
</dbReference>
<dbReference type="PATRIC" id="fig|158899.10.peg.2449"/>
<evidence type="ECO:0000313" key="3">
    <source>
        <dbReference type="EMBL" id="AMO95127.1"/>
    </source>
</evidence>
<reference evidence="3 4" key="1">
    <citation type="submission" date="2015-11" db="EMBL/GenBank/DDBJ databases">
        <title>Exploring the genomic traits of fungus-feeding bacterial genus Collimonas.</title>
        <authorList>
            <person name="Song C."/>
            <person name="Schmidt R."/>
            <person name="de Jager V."/>
            <person name="Krzyzanowska D."/>
            <person name="Jongedijk E."/>
            <person name="Cankar K."/>
            <person name="Beekwilder J."/>
            <person name="van Veen A."/>
            <person name="de Boer W."/>
            <person name="van Veen J.A."/>
            <person name="Garbeva P."/>
        </authorList>
    </citation>
    <scope>NUCLEOTIDE SEQUENCE [LARGE SCALE GENOMIC DNA]</scope>
    <source>
        <strain evidence="3 4">Ter6</strain>
    </source>
</reference>
<dbReference type="SUPFAM" id="SSF53756">
    <property type="entry name" value="UDP-Glycosyltransferase/glycogen phosphorylase"/>
    <property type="match status" value="1"/>
</dbReference>
<evidence type="ECO:0000313" key="4">
    <source>
        <dbReference type="Proteomes" id="UP000072421"/>
    </source>
</evidence>
<dbReference type="Pfam" id="PF00534">
    <property type="entry name" value="Glycos_transf_1"/>
    <property type="match status" value="1"/>
</dbReference>